<dbReference type="SUPFAM" id="SSF48452">
    <property type="entry name" value="TPR-like"/>
    <property type="match status" value="1"/>
</dbReference>
<dbReference type="PROSITE" id="PS50293">
    <property type="entry name" value="TPR_REGION"/>
    <property type="match status" value="1"/>
</dbReference>
<feature type="region of interest" description="Disordered" evidence="2">
    <location>
        <begin position="38"/>
        <end position="70"/>
    </location>
</feature>
<dbReference type="EMBL" id="SORI01000004">
    <property type="protein sequence ID" value="TDY61945.1"/>
    <property type="molecule type" value="Genomic_DNA"/>
</dbReference>
<gene>
    <name evidence="3" type="ORF">C8D99_104190</name>
</gene>
<dbReference type="RefSeq" id="WP_133957035.1">
    <property type="nucleotide sequence ID" value="NZ_SORI01000004.1"/>
</dbReference>
<keyword evidence="1" id="KW-0802">TPR repeat</keyword>
<dbReference type="OrthoDB" id="6451at2"/>
<dbReference type="InterPro" id="IPR019734">
    <property type="entry name" value="TPR_rpt"/>
</dbReference>
<name>A0A4R8MDK7_9BACT</name>
<evidence type="ECO:0000313" key="4">
    <source>
        <dbReference type="Proteomes" id="UP000295066"/>
    </source>
</evidence>
<dbReference type="SMART" id="SM00028">
    <property type="entry name" value="TPR"/>
    <property type="match status" value="1"/>
</dbReference>
<dbReference type="AlphaFoldDB" id="A0A4R8MDK7"/>
<sequence length="286" mass="31175">MKKTVCIVTWLLLFFLAFPLFSENLPAWGNGVIVTEPEGSAPKPKPKPAKKSPPPKITAPAPKKDVQKEPEPLLRVNLSLQQGLILLEQRYFTRATPLLERAVLEEPANPRAWHALGRAYHERGLFSRAQEAYKKALAAEPGYPPLSRIFAYPSGDGRKPLWDPKRPARIEALPAASGGFAILQPEEAPSPQPEAPIYTPPLPHETAQKEIQAPLTPEASPVPRQVPSGRGNGKLRPFVPVRIVIAPRTEEKPGQAQAEGTPPALPGQDVQTPVYIPPSPPEGNPD</sequence>
<dbReference type="PROSITE" id="PS50005">
    <property type="entry name" value="TPR"/>
    <property type="match status" value="1"/>
</dbReference>
<evidence type="ECO:0000313" key="3">
    <source>
        <dbReference type="EMBL" id="TDY61945.1"/>
    </source>
</evidence>
<evidence type="ECO:0000256" key="1">
    <source>
        <dbReference type="PROSITE-ProRule" id="PRU00339"/>
    </source>
</evidence>
<dbReference type="Proteomes" id="UP000295066">
    <property type="component" value="Unassembled WGS sequence"/>
</dbReference>
<keyword evidence="4" id="KW-1185">Reference proteome</keyword>
<feature type="compositionally biased region" description="Pro residues" evidence="2">
    <location>
        <begin position="275"/>
        <end position="286"/>
    </location>
</feature>
<reference evidence="3 4" key="1">
    <citation type="submission" date="2019-03" db="EMBL/GenBank/DDBJ databases">
        <title>Genomic Encyclopedia of Type Strains, Phase IV (KMG-IV): sequencing the most valuable type-strain genomes for metagenomic binning, comparative biology and taxonomic classification.</title>
        <authorList>
            <person name="Goeker M."/>
        </authorList>
    </citation>
    <scope>NUCLEOTIDE SEQUENCE [LARGE SCALE GENOMIC DNA]</scope>
    <source>
        <strain evidence="3 4">DSM 25964</strain>
    </source>
</reference>
<dbReference type="InterPro" id="IPR011990">
    <property type="entry name" value="TPR-like_helical_dom_sf"/>
</dbReference>
<feature type="repeat" description="TPR" evidence="1">
    <location>
        <begin position="110"/>
        <end position="143"/>
    </location>
</feature>
<feature type="compositionally biased region" description="Pro residues" evidence="2">
    <location>
        <begin position="188"/>
        <end position="203"/>
    </location>
</feature>
<accession>A0A4R8MDK7</accession>
<evidence type="ECO:0000256" key="2">
    <source>
        <dbReference type="SAM" id="MobiDB-lite"/>
    </source>
</evidence>
<comment type="caution">
    <text evidence="3">The sequence shown here is derived from an EMBL/GenBank/DDBJ whole genome shotgun (WGS) entry which is preliminary data.</text>
</comment>
<dbReference type="Pfam" id="PF14559">
    <property type="entry name" value="TPR_19"/>
    <property type="match status" value="1"/>
</dbReference>
<feature type="region of interest" description="Disordered" evidence="2">
    <location>
        <begin position="186"/>
        <end position="286"/>
    </location>
</feature>
<protein>
    <submittedName>
        <fullName evidence="3">Tetratricopeptide repeat protein</fullName>
    </submittedName>
</protein>
<dbReference type="Gene3D" id="1.25.40.10">
    <property type="entry name" value="Tetratricopeptide repeat domain"/>
    <property type="match status" value="1"/>
</dbReference>
<organism evidence="3 4">
    <name type="scientific">Aminivibrio pyruvatiphilus</name>
    <dbReference type="NCBI Taxonomy" id="1005740"/>
    <lineage>
        <taxon>Bacteria</taxon>
        <taxon>Thermotogati</taxon>
        <taxon>Synergistota</taxon>
        <taxon>Synergistia</taxon>
        <taxon>Synergistales</taxon>
        <taxon>Aminobacteriaceae</taxon>
        <taxon>Aminivibrio</taxon>
    </lineage>
</organism>
<proteinExistence type="predicted"/>